<comment type="caution">
    <text evidence="2">The sequence shown here is derived from an EMBL/GenBank/DDBJ whole genome shotgun (WGS) entry which is preliminary data.</text>
</comment>
<gene>
    <name evidence="2" type="ORF">A130_11600</name>
</gene>
<sequence length="100" mass="11171">MADQNVAQILTAFGKIEAQLTAQNRTLSELAGKVDKLEKQNIQLVKMIQEKTHLDKSMQQLDGEGKVEVTRRLKVLEDKSKKIIDMLQAGGIGGKKRAWP</sequence>
<organism evidence="2 3">
    <name type="scientific">Vibrio genomosp. F6 str. FF-238</name>
    <dbReference type="NCBI Taxonomy" id="1191298"/>
    <lineage>
        <taxon>Bacteria</taxon>
        <taxon>Pseudomonadati</taxon>
        <taxon>Pseudomonadota</taxon>
        <taxon>Gammaproteobacteria</taxon>
        <taxon>Vibrionales</taxon>
        <taxon>Vibrionaceae</taxon>
        <taxon>Vibrio</taxon>
    </lineage>
</organism>
<evidence type="ECO:0000313" key="2">
    <source>
        <dbReference type="EMBL" id="OEE79372.1"/>
    </source>
</evidence>
<keyword evidence="3" id="KW-1185">Reference proteome</keyword>
<keyword evidence="1" id="KW-0175">Coiled coil</keyword>
<reference evidence="2 3" key="1">
    <citation type="journal article" date="2012" name="Science">
        <title>Ecological populations of bacteria act as socially cohesive units of antibiotic production and resistance.</title>
        <authorList>
            <person name="Cordero O.X."/>
            <person name="Wildschutte H."/>
            <person name="Kirkup B."/>
            <person name="Proehl S."/>
            <person name="Ngo L."/>
            <person name="Hussain F."/>
            <person name="Le Roux F."/>
            <person name="Mincer T."/>
            <person name="Polz M.F."/>
        </authorList>
    </citation>
    <scope>NUCLEOTIDE SEQUENCE [LARGE SCALE GENOMIC DNA]</scope>
    <source>
        <strain evidence="2 3">FF-238</strain>
    </source>
</reference>
<feature type="coiled-coil region" evidence="1">
    <location>
        <begin position="20"/>
        <end position="47"/>
    </location>
</feature>
<dbReference type="AlphaFoldDB" id="A0A1E5D6X1"/>
<name>A0A1E5D6X1_9VIBR</name>
<dbReference type="Proteomes" id="UP000094165">
    <property type="component" value="Unassembled WGS sequence"/>
</dbReference>
<evidence type="ECO:0000256" key="1">
    <source>
        <dbReference type="SAM" id="Coils"/>
    </source>
</evidence>
<proteinExistence type="predicted"/>
<protein>
    <submittedName>
        <fullName evidence="2">Uncharacterized protein</fullName>
    </submittedName>
</protein>
<evidence type="ECO:0000313" key="3">
    <source>
        <dbReference type="Proteomes" id="UP000094165"/>
    </source>
</evidence>
<accession>A0A1E5D6X1</accession>
<dbReference type="EMBL" id="AJYW02000026">
    <property type="protein sequence ID" value="OEE79372.1"/>
    <property type="molecule type" value="Genomic_DNA"/>
</dbReference>
<dbReference type="RefSeq" id="WP_017053195.1">
    <property type="nucleotide sequence ID" value="NZ_AJYW02000026.1"/>
</dbReference>